<organism evidence="2 3">
    <name type="scientific">Propionispora hippei DSM 15287</name>
    <dbReference type="NCBI Taxonomy" id="1123003"/>
    <lineage>
        <taxon>Bacteria</taxon>
        <taxon>Bacillati</taxon>
        <taxon>Bacillota</taxon>
        <taxon>Negativicutes</taxon>
        <taxon>Selenomonadales</taxon>
        <taxon>Sporomusaceae</taxon>
        <taxon>Propionispora</taxon>
    </lineage>
</organism>
<reference evidence="2 3" key="1">
    <citation type="submission" date="2016-11" db="EMBL/GenBank/DDBJ databases">
        <authorList>
            <person name="Varghese N."/>
            <person name="Submissions S."/>
        </authorList>
    </citation>
    <scope>NUCLEOTIDE SEQUENCE [LARGE SCALE GENOMIC DNA]</scope>
    <source>
        <strain evidence="2 3">DSM 15287</strain>
    </source>
</reference>
<dbReference type="OrthoDB" id="5396473at2"/>
<proteinExistence type="predicted"/>
<dbReference type="RefSeq" id="WP_149733430.1">
    <property type="nucleotide sequence ID" value="NZ_FQZD01000005.1"/>
</dbReference>
<protein>
    <submittedName>
        <fullName evidence="2">Uncharacterized protein</fullName>
    </submittedName>
</protein>
<gene>
    <name evidence="2" type="ORF">SAMN02745170_00544</name>
</gene>
<dbReference type="Proteomes" id="UP000322917">
    <property type="component" value="Unassembled WGS sequence"/>
</dbReference>
<dbReference type="AlphaFoldDB" id="A0A1M6BXQ9"/>
<evidence type="ECO:0000313" key="2">
    <source>
        <dbReference type="EMBL" id="SHI53268.1"/>
    </source>
</evidence>
<evidence type="ECO:0000313" key="3">
    <source>
        <dbReference type="Proteomes" id="UP000322917"/>
    </source>
</evidence>
<evidence type="ECO:0000256" key="1">
    <source>
        <dbReference type="SAM" id="SignalP"/>
    </source>
</evidence>
<sequence length="238" mass="26262">MLYATLLTAFFTLAALTLATVPAAAAQSEIYGGFQTFRWQETDSTGAELMHETGQLFTLGTAFHSGGRQVLNTTALEVFGGSPAHYETNGSSADHYHGFSLERRWEQTVSPGKPAPFASLGWKQWSRSIDSSSGYYGYTESWKSLYGRAGIRQKQGPLYWVAGIKAPLHISNEVDFIDAAFTPRKTPGYFAEIGTTGKDKNISLTYEYQKYKASPTVAGYYQPDSSERLLTLRAVFTL</sequence>
<feature type="chain" id="PRO_5012409620" evidence="1">
    <location>
        <begin position="26"/>
        <end position="238"/>
    </location>
</feature>
<dbReference type="EMBL" id="FQZD01000005">
    <property type="protein sequence ID" value="SHI53268.1"/>
    <property type="molecule type" value="Genomic_DNA"/>
</dbReference>
<keyword evidence="3" id="KW-1185">Reference proteome</keyword>
<accession>A0A1M6BXQ9</accession>
<name>A0A1M6BXQ9_9FIRM</name>
<feature type="signal peptide" evidence="1">
    <location>
        <begin position="1"/>
        <end position="25"/>
    </location>
</feature>
<keyword evidence="1" id="KW-0732">Signal</keyword>